<dbReference type="AlphaFoldDB" id="A0A1H8KIM2"/>
<evidence type="ECO:0000313" key="2">
    <source>
        <dbReference type="Proteomes" id="UP000183002"/>
    </source>
</evidence>
<dbReference type="SUPFAM" id="SSF46955">
    <property type="entry name" value="Putative DNA-binding domain"/>
    <property type="match status" value="1"/>
</dbReference>
<gene>
    <name evidence="1" type="ORF">SAMN05216227_103225</name>
</gene>
<dbReference type="InterPro" id="IPR036388">
    <property type="entry name" value="WH-like_DNA-bd_sf"/>
</dbReference>
<keyword evidence="2" id="KW-1185">Reference proteome</keyword>
<organism evidence="1 2">
    <name type="scientific">Pseudorhodobacter antarcticus</name>
    <dbReference type="NCBI Taxonomy" id="1077947"/>
    <lineage>
        <taxon>Bacteria</taxon>
        <taxon>Pseudomonadati</taxon>
        <taxon>Pseudomonadota</taxon>
        <taxon>Alphaproteobacteria</taxon>
        <taxon>Rhodobacterales</taxon>
        <taxon>Paracoccaceae</taxon>
        <taxon>Pseudorhodobacter</taxon>
    </lineage>
</organism>
<name>A0A1H8KIM2_9RHOB</name>
<dbReference type="RefSeq" id="WP_050520805.1">
    <property type="nucleotide sequence ID" value="NZ_FOCO01000032.1"/>
</dbReference>
<dbReference type="OrthoDB" id="6059216at2"/>
<evidence type="ECO:0000313" key="1">
    <source>
        <dbReference type="EMBL" id="SEN92724.1"/>
    </source>
</evidence>
<dbReference type="Gene3D" id="1.10.10.10">
    <property type="entry name" value="Winged helix-like DNA-binding domain superfamily/Winged helix DNA-binding domain"/>
    <property type="match status" value="1"/>
</dbReference>
<dbReference type="EMBL" id="FOCO01000032">
    <property type="protein sequence ID" value="SEN92724.1"/>
    <property type="molecule type" value="Genomic_DNA"/>
</dbReference>
<accession>A0A1H8KIM2</accession>
<protein>
    <recommendedName>
        <fullName evidence="3">Helix-turn-helix domain-containing protein</fullName>
    </recommendedName>
</protein>
<dbReference type="InterPro" id="IPR009061">
    <property type="entry name" value="DNA-bd_dom_put_sf"/>
</dbReference>
<dbReference type="STRING" id="1077947.SAMN05216227_103225"/>
<reference evidence="1 2" key="1">
    <citation type="submission" date="2016-10" db="EMBL/GenBank/DDBJ databases">
        <authorList>
            <person name="de Groot N.N."/>
        </authorList>
    </citation>
    <scope>NUCLEOTIDE SEQUENCE [LARGE SCALE GENOMIC DNA]</scope>
    <source>
        <strain evidence="1 2">CGMCC 1.10836</strain>
    </source>
</reference>
<evidence type="ECO:0008006" key="3">
    <source>
        <dbReference type="Google" id="ProtNLM"/>
    </source>
</evidence>
<dbReference type="Proteomes" id="UP000183002">
    <property type="component" value="Unassembled WGS sequence"/>
</dbReference>
<proteinExistence type="predicted"/>
<sequence>MTQTHQIPAKPPVPLMAGWISRLDLALELGLSVATLRRWDERRIGPACVRAGRTTFYRRAVVMDWLEKQESTKRVRARARR</sequence>